<organism evidence="5 6">
    <name type="scientific">Candidatus Scybalomonas excrementavium</name>
    <dbReference type="NCBI Taxonomy" id="2840943"/>
    <lineage>
        <taxon>Bacteria</taxon>
        <taxon>Bacillati</taxon>
        <taxon>Bacillota</taxon>
        <taxon>Clostridia</taxon>
        <taxon>Lachnospirales</taxon>
        <taxon>Lachnospiraceae</taxon>
        <taxon>Lachnospiraceae incertae sedis</taxon>
        <taxon>Candidatus Scybalomonas</taxon>
    </lineage>
</organism>
<comment type="caution">
    <text evidence="5">The sequence shown here is derived from an EMBL/GenBank/DDBJ whole genome shotgun (WGS) entry which is preliminary data.</text>
</comment>
<keyword evidence="3" id="KW-0159">Chromosome partition</keyword>
<protein>
    <submittedName>
        <fullName evidence="5">SMC-Scp complex subunit ScpB</fullName>
    </submittedName>
</protein>
<dbReference type="GO" id="GO:0051304">
    <property type="term" value="P:chromosome separation"/>
    <property type="evidence" value="ECO:0007669"/>
    <property type="project" value="InterPro"/>
</dbReference>
<dbReference type="GO" id="GO:0051301">
    <property type="term" value="P:cell division"/>
    <property type="evidence" value="ECO:0007669"/>
    <property type="project" value="UniProtKB-KW"/>
</dbReference>
<evidence type="ECO:0000313" key="5">
    <source>
        <dbReference type="EMBL" id="MBO8464132.1"/>
    </source>
</evidence>
<evidence type="ECO:0000313" key="6">
    <source>
        <dbReference type="Proteomes" id="UP000823618"/>
    </source>
</evidence>
<dbReference type="InterPro" id="IPR036388">
    <property type="entry name" value="WH-like_DNA-bd_sf"/>
</dbReference>
<dbReference type="PANTHER" id="PTHR34298:SF2">
    <property type="entry name" value="SEGREGATION AND CONDENSATION PROTEIN B"/>
    <property type="match status" value="1"/>
</dbReference>
<evidence type="ECO:0000256" key="4">
    <source>
        <dbReference type="ARBA" id="ARBA00023306"/>
    </source>
</evidence>
<dbReference type="PANTHER" id="PTHR34298">
    <property type="entry name" value="SEGREGATION AND CONDENSATION PROTEIN B"/>
    <property type="match status" value="1"/>
</dbReference>
<accession>A0A9D9N8G8</accession>
<dbReference type="Gene3D" id="1.10.10.10">
    <property type="entry name" value="Winged helix-like DNA-binding domain superfamily/Winged helix DNA-binding domain"/>
    <property type="match status" value="2"/>
</dbReference>
<dbReference type="EMBL" id="JADIML010000267">
    <property type="protein sequence ID" value="MBO8464132.1"/>
    <property type="molecule type" value="Genomic_DNA"/>
</dbReference>
<keyword evidence="1" id="KW-0963">Cytoplasm</keyword>
<dbReference type="Pfam" id="PF04079">
    <property type="entry name" value="SMC_ScpB"/>
    <property type="match status" value="1"/>
</dbReference>
<keyword evidence="4" id="KW-0131">Cell cycle</keyword>
<reference evidence="5" key="1">
    <citation type="submission" date="2020-10" db="EMBL/GenBank/DDBJ databases">
        <authorList>
            <person name="Gilroy R."/>
        </authorList>
    </citation>
    <scope>NUCLEOTIDE SEQUENCE</scope>
    <source>
        <strain evidence="5">E3-2379</strain>
    </source>
</reference>
<dbReference type="PIRSF" id="PIRSF019345">
    <property type="entry name" value="ScpB"/>
    <property type="match status" value="1"/>
</dbReference>
<reference evidence="5" key="2">
    <citation type="journal article" date="2021" name="PeerJ">
        <title>Extensive microbial diversity within the chicken gut microbiome revealed by metagenomics and culture.</title>
        <authorList>
            <person name="Gilroy R."/>
            <person name="Ravi A."/>
            <person name="Getino M."/>
            <person name="Pursley I."/>
            <person name="Horton D.L."/>
            <person name="Alikhan N.F."/>
            <person name="Baker D."/>
            <person name="Gharbi K."/>
            <person name="Hall N."/>
            <person name="Watson M."/>
            <person name="Adriaenssens E.M."/>
            <person name="Foster-Nyarko E."/>
            <person name="Jarju S."/>
            <person name="Secka A."/>
            <person name="Antonio M."/>
            <person name="Oren A."/>
            <person name="Chaudhuri R.R."/>
            <person name="La Ragione R."/>
            <person name="Hildebrand F."/>
            <person name="Pallen M.J."/>
        </authorList>
    </citation>
    <scope>NUCLEOTIDE SEQUENCE</scope>
    <source>
        <strain evidence="5">E3-2379</strain>
    </source>
</reference>
<dbReference type="InterPro" id="IPR036390">
    <property type="entry name" value="WH_DNA-bd_sf"/>
</dbReference>
<dbReference type="AlphaFoldDB" id="A0A9D9N8G8"/>
<gene>
    <name evidence="5" type="primary">scpB</name>
    <name evidence="5" type="ORF">IAC13_09395</name>
</gene>
<proteinExistence type="predicted"/>
<dbReference type="SUPFAM" id="SSF46785">
    <property type="entry name" value="Winged helix' DNA-binding domain"/>
    <property type="match status" value="2"/>
</dbReference>
<dbReference type="NCBIfam" id="TIGR00281">
    <property type="entry name" value="SMC-Scp complex subunit ScpB"/>
    <property type="match status" value="1"/>
</dbReference>
<dbReference type="Proteomes" id="UP000823618">
    <property type="component" value="Unassembled WGS sequence"/>
</dbReference>
<evidence type="ECO:0000256" key="2">
    <source>
        <dbReference type="ARBA" id="ARBA00022618"/>
    </source>
</evidence>
<dbReference type="InterPro" id="IPR005234">
    <property type="entry name" value="ScpB_csome_segregation"/>
</dbReference>
<evidence type="ECO:0000256" key="1">
    <source>
        <dbReference type="ARBA" id="ARBA00022490"/>
    </source>
</evidence>
<sequence>MTIKKMEAILEGVLFAIGRAVSIEQLANAIGQNEKTTKKLLHNLMDRLDTEDSGIRILELDGSYQMCTSQEIFEALIQVVKQPKKQVLTNVQVETLAIIAYKQPITRQEIETIRGVKCDHAINKLIEYNLIEEVGRLDAIGRPLLFGTTEEFLRRFGVASMEELPVINSVKVENLRQEAEEEVQLSFDLHKNDEIE</sequence>
<evidence type="ECO:0000256" key="3">
    <source>
        <dbReference type="ARBA" id="ARBA00022829"/>
    </source>
</evidence>
<keyword evidence="2" id="KW-0132">Cell division</keyword>
<name>A0A9D9N8G8_9FIRM</name>